<dbReference type="Gramene" id="AET2Gv20272500.13">
    <property type="protein sequence ID" value="AET2Gv20272500.13"/>
    <property type="gene ID" value="AET2Gv20272500"/>
</dbReference>
<dbReference type="EnsemblPlants" id="AET2Gv20272500.13">
    <property type="protein sequence ID" value="AET2Gv20272500.13"/>
    <property type="gene ID" value="AET2Gv20272500"/>
</dbReference>
<dbReference type="Proteomes" id="UP000015105">
    <property type="component" value="Chromosome 2D"/>
</dbReference>
<dbReference type="AlphaFoldDB" id="A0A453AVH5"/>
<accession>A0A453AVH5</accession>
<reference evidence="2" key="2">
    <citation type="journal article" date="2017" name="Nat. Plants">
        <title>The Aegilops tauschii genome reveals multiple impacts of transposons.</title>
        <authorList>
            <person name="Zhao G."/>
            <person name="Zou C."/>
            <person name="Li K."/>
            <person name="Wang K."/>
            <person name="Li T."/>
            <person name="Gao L."/>
            <person name="Zhang X."/>
            <person name="Wang H."/>
            <person name="Yang Z."/>
            <person name="Liu X."/>
            <person name="Jiang W."/>
            <person name="Mao L."/>
            <person name="Kong X."/>
            <person name="Jiao Y."/>
            <person name="Jia J."/>
        </authorList>
    </citation>
    <scope>NUCLEOTIDE SEQUENCE [LARGE SCALE GENOMIC DNA]</scope>
    <source>
        <strain evidence="2">cv. AL8/78</strain>
    </source>
</reference>
<dbReference type="Gramene" id="AET2Gv20272500.17">
    <property type="protein sequence ID" value="AET2Gv20272500.17"/>
    <property type="gene ID" value="AET2Gv20272500"/>
</dbReference>
<keyword evidence="2" id="KW-1185">Reference proteome</keyword>
<reference evidence="1" key="4">
    <citation type="submission" date="2019-03" db="UniProtKB">
        <authorList>
            <consortium name="EnsemblPlants"/>
        </authorList>
    </citation>
    <scope>IDENTIFICATION</scope>
</reference>
<dbReference type="EnsemblPlants" id="AET2Gv20272500.17">
    <property type="protein sequence ID" value="AET2Gv20272500.17"/>
    <property type="gene ID" value="AET2Gv20272500"/>
</dbReference>
<evidence type="ECO:0000313" key="2">
    <source>
        <dbReference type="Proteomes" id="UP000015105"/>
    </source>
</evidence>
<reference evidence="1" key="3">
    <citation type="journal article" date="2017" name="Nature">
        <title>Genome sequence of the progenitor of the wheat D genome Aegilops tauschii.</title>
        <authorList>
            <person name="Luo M.C."/>
            <person name="Gu Y.Q."/>
            <person name="Puiu D."/>
            <person name="Wang H."/>
            <person name="Twardziok S.O."/>
            <person name="Deal K.R."/>
            <person name="Huo N."/>
            <person name="Zhu T."/>
            <person name="Wang L."/>
            <person name="Wang Y."/>
            <person name="McGuire P.E."/>
            <person name="Liu S."/>
            <person name="Long H."/>
            <person name="Ramasamy R.K."/>
            <person name="Rodriguez J.C."/>
            <person name="Van S.L."/>
            <person name="Yuan L."/>
            <person name="Wang Z."/>
            <person name="Xia Z."/>
            <person name="Xiao L."/>
            <person name="Anderson O.D."/>
            <person name="Ouyang S."/>
            <person name="Liang Y."/>
            <person name="Zimin A.V."/>
            <person name="Pertea G."/>
            <person name="Qi P."/>
            <person name="Bennetzen J.L."/>
            <person name="Dai X."/>
            <person name="Dawson M.W."/>
            <person name="Muller H.G."/>
            <person name="Kugler K."/>
            <person name="Rivarola-Duarte L."/>
            <person name="Spannagl M."/>
            <person name="Mayer K.F.X."/>
            <person name="Lu F.H."/>
            <person name="Bevan M.W."/>
            <person name="Leroy P."/>
            <person name="Li P."/>
            <person name="You F.M."/>
            <person name="Sun Q."/>
            <person name="Liu Z."/>
            <person name="Lyons E."/>
            <person name="Wicker T."/>
            <person name="Salzberg S.L."/>
            <person name="Devos K.M."/>
            <person name="Dvorak J."/>
        </authorList>
    </citation>
    <scope>NUCLEOTIDE SEQUENCE [LARGE SCALE GENOMIC DNA]</scope>
    <source>
        <strain evidence="1">cv. AL8/78</strain>
    </source>
</reference>
<proteinExistence type="predicted"/>
<dbReference type="EnsemblPlants" id="AET2Gv20272500.14">
    <property type="protein sequence ID" value="AET2Gv20272500.14"/>
    <property type="gene ID" value="AET2Gv20272500"/>
</dbReference>
<name>A0A453AVH5_AEGTS</name>
<sequence length="112" mass="12648">MRSDLWEKSIGWVMSWQSNPPFFLFLCFANPVIQRSPKQVFFPSPPTHASSLKKHASSSQPSLCNSFPDLLLLARVPRRRRTSAAIEATTAAYRRNEAEENLLVRLSSAEAT</sequence>
<reference evidence="2" key="1">
    <citation type="journal article" date="2014" name="Science">
        <title>Ancient hybridizations among the ancestral genomes of bread wheat.</title>
        <authorList>
            <consortium name="International Wheat Genome Sequencing Consortium,"/>
            <person name="Marcussen T."/>
            <person name="Sandve S.R."/>
            <person name="Heier L."/>
            <person name="Spannagl M."/>
            <person name="Pfeifer M."/>
            <person name="Jakobsen K.S."/>
            <person name="Wulff B.B."/>
            <person name="Steuernagel B."/>
            <person name="Mayer K.F."/>
            <person name="Olsen O.A."/>
        </authorList>
    </citation>
    <scope>NUCLEOTIDE SEQUENCE [LARGE SCALE GENOMIC DNA]</scope>
    <source>
        <strain evidence="2">cv. AL8/78</strain>
    </source>
</reference>
<dbReference type="Gramene" id="AET2Gv20272500.18">
    <property type="protein sequence ID" value="AET2Gv20272500.18"/>
    <property type="gene ID" value="AET2Gv20272500"/>
</dbReference>
<dbReference type="Gramene" id="AET2Gv20272500.14">
    <property type="protein sequence ID" value="AET2Gv20272500.14"/>
    <property type="gene ID" value="AET2Gv20272500"/>
</dbReference>
<dbReference type="EnsemblPlants" id="AET2Gv20272500.18">
    <property type="protein sequence ID" value="AET2Gv20272500.18"/>
    <property type="gene ID" value="AET2Gv20272500"/>
</dbReference>
<evidence type="ECO:0000313" key="1">
    <source>
        <dbReference type="EnsemblPlants" id="AET2Gv20272500.17"/>
    </source>
</evidence>
<organism evidence="1 2">
    <name type="scientific">Aegilops tauschii subsp. strangulata</name>
    <name type="common">Goatgrass</name>
    <dbReference type="NCBI Taxonomy" id="200361"/>
    <lineage>
        <taxon>Eukaryota</taxon>
        <taxon>Viridiplantae</taxon>
        <taxon>Streptophyta</taxon>
        <taxon>Embryophyta</taxon>
        <taxon>Tracheophyta</taxon>
        <taxon>Spermatophyta</taxon>
        <taxon>Magnoliopsida</taxon>
        <taxon>Liliopsida</taxon>
        <taxon>Poales</taxon>
        <taxon>Poaceae</taxon>
        <taxon>BOP clade</taxon>
        <taxon>Pooideae</taxon>
        <taxon>Triticodae</taxon>
        <taxon>Triticeae</taxon>
        <taxon>Triticinae</taxon>
        <taxon>Aegilops</taxon>
    </lineage>
</organism>
<reference evidence="1" key="5">
    <citation type="journal article" date="2021" name="G3 (Bethesda)">
        <title>Aegilops tauschii genome assembly Aet v5.0 features greater sequence contiguity and improved annotation.</title>
        <authorList>
            <person name="Wang L."/>
            <person name="Zhu T."/>
            <person name="Rodriguez J.C."/>
            <person name="Deal K.R."/>
            <person name="Dubcovsky J."/>
            <person name="McGuire P.E."/>
            <person name="Lux T."/>
            <person name="Spannagl M."/>
            <person name="Mayer K.F.X."/>
            <person name="Baldrich P."/>
            <person name="Meyers B.C."/>
            <person name="Huo N."/>
            <person name="Gu Y.Q."/>
            <person name="Zhou H."/>
            <person name="Devos K.M."/>
            <person name="Bennetzen J.L."/>
            <person name="Unver T."/>
            <person name="Budak H."/>
            <person name="Gulick P.J."/>
            <person name="Galiba G."/>
            <person name="Kalapos B."/>
            <person name="Nelson D.R."/>
            <person name="Li P."/>
            <person name="You F.M."/>
            <person name="Luo M.C."/>
            <person name="Dvorak J."/>
        </authorList>
    </citation>
    <scope>NUCLEOTIDE SEQUENCE [LARGE SCALE GENOMIC DNA]</scope>
    <source>
        <strain evidence="1">cv. AL8/78</strain>
    </source>
</reference>
<protein>
    <submittedName>
        <fullName evidence="1">Uncharacterized protein</fullName>
    </submittedName>
</protein>